<proteinExistence type="predicted"/>
<evidence type="ECO:0000313" key="2">
    <source>
        <dbReference type="Proteomes" id="UP001549139"/>
    </source>
</evidence>
<dbReference type="SUPFAM" id="SSF54506">
    <property type="entry name" value="Diaminopimelate epimerase-like"/>
    <property type="match status" value="1"/>
</dbReference>
<protein>
    <submittedName>
        <fullName evidence="1">PhzF superfamily epimerase YddE/YHI9</fullName>
    </submittedName>
</protein>
<accession>A0ABV2NVP8</accession>
<sequence length="39" mass="4249">MAEQGRHVGRAGRVEITDDGRDIWVGGKVTARVRGTIDL</sequence>
<dbReference type="EMBL" id="JBEPNZ010000001">
    <property type="protein sequence ID" value="MET3943584.1"/>
    <property type="molecule type" value="Genomic_DNA"/>
</dbReference>
<dbReference type="Proteomes" id="UP001549139">
    <property type="component" value="Unassembled WGS sequence"/>
</dbReference>
<comment type="caution">
    <text evidence="1">The sequence shown here is derived from an EMBL/GenBank/DDBJ whole genome shotgun (WGS) entry which is preliminary data.</text>
</comment>
<reference evidence="1 2" key="1">
    <citation type="submission" date="2024-06" db="EMBL/GenBank/DDBJ databases">
        <title>Sequencing the genomes of 1000 actinobacteria strains.</title>
        <authorList>
            <person name="Klenk H.-P."/>
        </authorList>
    </citation>
    <scope>NUCLEOTIDE SEQUENCE [LARGE SCALE GENOMIC DNA]</scope>
    <source>
        <strain evidence="1 2">DSM 44265</strain>
    </source>
</reference>
<organism evidence="1 2">
    <name type="scientific">Corynebacterium mucifaciens</name>
    <dbReference type="NCBI Taxonomy" id="57171"/>
    <lineage>
        <taxon>Bacteria</taxon>
        <taxon>Bacillati</taxon>
        <taxon>Actinomycetota</taxon>
        <taxon>Actinomycetes</taxon>
        <taxon>Mycobacteriales</taxon>
        <taxon>Corynebacteriaceae</taxon>
        <taxon>Corynebacterium</taxon>
    </lineage>
</organism>
<name>A0ABV2NVP8_9CORY</name>
<keyword evidence="2" id="KW-1185">Reference proteome</keyword>
<gene>
    <name evidence="1" type="ORF">JOF50_000383</name>
</gene>
<evidence type="ECO:0000313" key="1">
    <source>
        <dbReference type="EMBL" id="MET3943584.1"/>
    </source>
</evidence>